<gene>
    <name evidence="3" type="ORF">WH95_08475</name>
</gene>
<dbReference type="Gene3D" id="2.40.160.10">
    <property type="entry name" value="Porin"/>
    <property type="match status" value="1"/>
</dbReference>
<feature type="signal peptide" evidence="1">
    <location>
        <begin position="1"/>
        <end position="23"/>
    </location>
</feature>
<keyword evidence="1" id="KW-0732">Signal</keyword>
<reference evidence="3 4" key="1">
    <citation type="submission" date="2015-03" db="EMBL/GenBank/DDBJ databases">
        <title>Genome sequence of Kiloniella sp. P1-1, isolated from the gut microflora of Pacific white shrimp, Penaeus vannamei.</title>
        <authorList>
            <person name="Shao Z."/>
            <person name="Wang L."/>
            <person name="Li X."/>
        </authorList>
    </citation>
    <scope>NUCLEOTIDE SEQUENCE [LARGE SCALE GENOMIC DNA]</scope>
    <source>
        <strain evidence="3 4">P1-1</strain>
    </source>
</reference>
<evidence type="ECO:0000313" key="4">
    <source>
        <dbReference type="Proteomes" id="UP000034491"/>
    </source>
</evidence>
<dbReference type="STRING" id="1549748.WH95_08475"/>
<comment type="caution">
    <text evidence="3">The sequence shown here is derived from an EMBL/GenBank/DDBJ whole genome shotgun (WGS) entry which is preliminary data.</text>
</comment>
<dbReference type="EMBL" id="LANI01000005">
    <property type="protein sequence ID" value="KKJ77103.1"/>
    <property type="molecule type" value="Genomic_DNA"/>
</dbReference>
<dbReference type="InterPro" id="IPR023614">
    <property type="entry name" value="Porin_dom_sf"/>
</dbReference>
<proteinExistence type="predicted"/>
<feature type="chain" id="PRO_5005640619" description="Porin domain-containing protein" evidence="1">
    <location>
        <begin position="24"/>
        <end position="350"/>
    </location>
</feature>
<dbReference type="RefSeq" id="WP_046505629.1">
    <property type="nucleotide sequence ID" value="NZ_LANI01000005.1"/>
</dbReference>
<dbReference type="GO" id="GO:0016020">
    <property type="term" value="C:membrane"/>
    <property type="evidence" value="ECO:0007669"/>
    <property type="project" value="InterPro"/>
</dbReference>
<dbReference type="AlphaFoldDB" id="A0A0M2RBX2"/>
<evidence type="ECO:0000256" key="1">
    <source>
        <dbReference type="SAM" id="SignalP"/>
    </source>
</evidence>
<organism evidence="3 4">
    <name type="scientific">Kiloniella litopenaei</name>
    <dbReference type="NCBI Taxonomy" id="1549748"/>
    <lineage>
        <taxon>Bacteria</taxon>
        <taxon>Pseudomonadati</taxon>
        <taxon>Pseudomonadota</taxon>
        <taxon>Alphaproteobacteria</taxon>
        <taxon>Rhodospirillales</taxon>
        <taxon>Kiloniellaceae</taxon>
        <taxon>Kiloniella</taxon>
    </lineage>
</organism>
<name>A0A0M2RBX2_9PROT</name>
<dbReference type="OrthoDB" id="6758483at2"/>
<evidence type="ECO:0000313" key="3">
    <source>
        <dbReference type="EMBL" id="KKJ77103.1"/>
    </source>
</evidence>
<keyword evidence="4" id="KW-1185">Reference proteome</keyword>
<accession>A0A0M2RBX2</accession>
<dbReference type="Proteomes" id="UP000034491">
    <property type="component" value="Unassembled WGS sequence"/>
</dbReference>
<dbReference type="GO" id="GO:0015288">
    <property type="term" value="F:porin activity"/>
    <property type="evidence" value="ECO:0007669"/>
    <property type="project" value="InterPro"/>
</dbReference>
<evidence type="ECO:0000259" key="2">
    <source>
        <dbReference type="Pfam" id="PF13609"/>
    </source>
</evidence>
<sequence length="350" mass="36199">MKKVLLASSALVAGAAFSAPAMAADGELVWSAFTQFHVSSTGVDDDSTVAGGDTNNGVDFNTNSEIALTYTATADNGLTYGLHIQLEADQSNTNDVDENHIFLEGDFGKVLLGDQDSAGDALMVSGSSVGFQFGMYGNYTGSILGGAYTSGANTAADFADAGDDTKITYFTPNFNGFKAGISYAPDADEGNSVSTGNTSRDNHIDGGINYSGNFNDFSIDAGLVGGTHETQQAGADDQTYYAVGGGLMVGYAGFSAAVGLMHEDQEDTYDQNTVDLGLSYGTGPWSFAVGAAWSERDNDNASDTEFTAYSAGLGYQVAPGLKTWVGGTVGEYEDAAEDFTNIQAGVAVSF</sequence>
<protein>
    <recommendedName>
        <fullName evidence="2">Porin domain-containing protein</fullName>
    </recommendedName>
</protein>
<dbReference type="Pfam" id="PF13609">
    <property type="entry name" value="Porin_4"/>
    <property type="match status" value="1"/>
</dbReference>
<dbReference type="SUPFAM" id="SSF56935">
    <property type="entry name" value="Porins"/>
    <property type="match status" value="1"/>
</dbReference>
<feature type="domain" description="Porin" evidence="2">
    <location>
        <begin position="10"/>
        <end position="332"/>
    </location>
</feature>
<dbReference type="InterPro" id="IPR033900">
    <property type="entry name" value="Gram_neg_porin_domain"/>
</dbReference>